<comment type="similarity">
    <text evidence="3 9">Belongs to the dihydroorotate dehydrogenase family. Type 1 subfamily.</text>
</comment>
<dbReference type="OrthoDB" id="9794954at2"/>
<feature type="compositionally biased region" description="Polar residues" evidence="10">
    <location>
        <begin position="311"/>
        <end position="336"/>
    </location>
</feature>
<comment type="cofactor">
    <cofactor evidence="9">
        <name>FMN</name>
        <dbReference type="ChEBI" id="CHEBI:58210"/>
    </cofactor>
    <text evidence="9">Binds 1 FMN per subunit.</text>
</comment>
<comment type="catalytic activity">
    <reaction evidence="9">
        <text>(S)-dihydroorotate + A = orotate + AH2</text>
        <dbReference type="Rhea" id="RHEA:18073"/>
        <dbReference type="ChEBI" id="CHEBI:13193"/>
        <dbReference type="ChEBI" id="CHEBI:17499"/>
        <dbReference type="ChEBI" id="CHEBI:30839"/>
        <dbReference type="ChEBI" id="CHEBI:30864"/>
    </reaction>
</comment>
<feature type="binding site" evidence="9">
    <location>
        <position position="42"/>
    </location>
    <ligand>
        <name>substrate</name>
    </ligand>
</feature>
<keyword evidence="13" id="KW-1185">Reference proteome</keyword>
<evidence type="ECO:0000313" key="12">
    <source>
        <dbReference type="EMBL" id="AXC10834.1"/>
    </source>
</evidence>
<keyword evidence="6 9" id="KW-0288">FMN</keyword>
<feature type="binding site" evidence="9">
    <location>
        <position position="18"/>
    </location>
    <ligand>
        <name>FMN</name>
        <dbReference type="ChEBI" id="CHEBI:58210"/>
    </ligand>
</feature>
<keyword evidence="7 9" id="KW-0665">Pyrimidine biosynthesis</keyword>
<feature type="binding site" evidence="9">
    <location>
        <begin position="195"/>
        <end position="196"/>
    </location>
    <ligand>
        <name>substrate</name>
    </ligand>
</feature>
<feature type="binding site" evidence="9">
    <location>
        <begin position="268"/>
        <end position="269"/>
    </location>
    <ligand>
        <name>FMN</name>
        <dbReference type="ChEBI" id="CHEBI:58210"/>
    </ligand>
</feature>
<dbReference type="AlphaFoldDB" id="A0A2Z5FWE8"/>
<dbReference type="InterPro" id="IPR001295">
    <property type="entry name" value="Dihydroorotate_DH_CS"/>
</dbReference>
<dbReference type="GO" id="GO:0044205">
    <property type="term" value="P:'de novo' UMP biosynthetic process"/>
    <property type="evidence" value="ECO:0007669"/>
    <property type="project" value="UniProtKB-UniRule"/>
</dbReference>
<evidence type="ECO:0000256" key="6">
    <source>
        <dbReference type="ARBA" id="ARBA00022643"/>
    </source>
</evidence>
<dbReference type="UniPathway" id="UPA00070"/>
<dbReference type="CDD" id="cd04740">
    <property type="entry name" value="DHOD_1B_like"/>
    <property type="match status" value="1"/>
</dbReference>
<feature type="binding site" evidence="9">
    <location>
        <position position="97"/>
    </location>
    <ligand>
        <name>FMN</name>
        <dbReference type="ChEBI" id="CHEBI:58210"/>
    </ligand>
</feature>
<feature type="region of interest" description="Disordered" evidence="10">
    <location>
        <begin position="311"/>
        <end position="348"/>
    </location>
</feature>
<dbReference type="FunFam" id="3.20.20.70:FF:000027">
    <property type="entry name" value="Dihydropyrimidine dehydrogenase [NADP(+)]"/>
    <property type="match status" value="1"/>
</dbReference>
<feature type="binding site" evidence="9">
    <location>
        <begin position="42"/>
        <end position="43"/>
    </location>
    <ligand>
        <name>FMN</name>
        <dbReference type="ChEBI" id="CHEBI:58210"/>
    </ligand>
</feature>
<dbReference type="GO" id="GO:0004152">
    <property type="term" value="F:dihydroorotate dehydrogenase activity"/>
    <property type="evidence" value="ECO:0007669"/>
    <property type="project" value="UniProtKB-UniRule"/>
</dbReference>
<feature type="active site" description="Nucleophile" evidence="9">
    <location>
        <position position="128"/>
    </location>
</feature>
<comment type="pathway">
    <text evidence="2 9">Pyrimidine metabolism; UMP biosynthesis via de novo pathway.</text>
</comment>
<evidence type="ECO:0000256" key="4">
    <source>
        <dbReference type="ARBA" id="ARBA00022490"/>
    </source>
</evidence>
<dbReference type="GO" id="GO:0006207">
    <property type="term" value="P:'de novo' pyrimidine nucleobase biosynthetic process"/>
    <property type="evidence" value="ECO:0007669"/>
    <property type="project" value="InterPro"/>
</dbReference>
<evidence type="ECO:0000256" key="1">
    <source>
        <dbReference type="ARBA" id="ARBA00004496"/>
    </source>
</evidence>
<dbReference type="EC" id="1.3.-.-" evidence="9"/>
<dbReference type="InterPro" id="IPR024920">
    <property type="entry name" value="Dihydroorotate_DH_1"/>
</dbReference>
<dbReference type="EMBL" id="CP030840">
    <property type="protein sequence ID" value="AXC10834.1"/>
    <property type="molecule type" value="Genomic_DNA"/>
</dbReference>
<feature type="binding site" evidence="9">
    <location>
        <begin position="246"/>
        <end position="247"/>
    </location>
    <ligand>
        <name>FMN</name>
        <dbReference type="ChEBI" id="CHEBI:58210"/>
    </ligand>
</feature>
<evidence type="ECO:0000256" key="8">
    <source>
        <dbReference type="ARBA" id="ARBA00023002"/>
    </source>
</evidence>
<evidence type="ECO:0000256" key="10">
    <source>
        <dbReference type="SAM" id="MobiDB-lite"/>
    </source>
</evidence>
<evidence type="ECO:0000259" key="11">
    <source>
        <dbReference type="Pfam" id="PF01180"/>
    </source>
</evidence>
<evidence type="ECO:0000256" key="2">
    <source>
        <dbReference type="ARBA" id="ARBA00004725"/>
    </source>
</evidence>
<evidence type="ECO:0000256" key="9">
    <source>
        <dbReference type="HAMAP-Rule" id="MF_00224"/>
    </source>
</evidence>
<feature type="binding site" evidence="9">
    <location>
        <position position="168"/>
    </location>
    <ligand>
        <name>FMN</name>
        <dbReference type="ChEBI" id="CHEBI:58210"/>
    </ligand>
</feature>
<accession>A0A2Z5FWE8</accession>
<sequence>MRVRFAGIELRNPILAASGTFGYGIEFEDIVSLERIGGLVTKGLSREPMAGNPAPRLIETASGMLNSIGLQNIGVQAFVEKKLPPLRKYPGCAIIANVFGYEVKDYVAVIEALNQADGIAAYEINASCPNTKHGGQVFGTDSKQLAALVDAARQAAQQRDIARPIVVKLSPNVTSIAEMARVAEQSGADALSLVNTFLGMAIDAKSRQPRIANITGGLSGPAIKPIALRMVYEAAKAVKIPVLGLGGIVTAEDAVEFLLAGATAVQVGTASYADPRAVERLVKGLEQWCTRHNIEKVAGLTGALEIVPKQQTNLRTGPSPNDGQEPSAQELSSVAESSAPRASKAKIW</sequence>
<evidence type="ECO:0000256" key="5">
    <source>
        <dbReference type="ARBA" id="ARBA00022630"/>
    </source>
</evidence>
<dbReference type="GO" id="GO:0005737">
    <property type="term" value="C:cytoplasm"/>
    <property type="evidence" value="ECO:0007669"/>
    <property type="project" value="UniProtKB-SubCell"/>
</dbReference>
<feature type="binding site" evidence="9">
    <location>
        <position position="220"/>
    </location>
    <ligand>
        <name>FMN</name>
        <dbReference type="ChEBI" id="CHEBI:58210"/>
    </ligand>
</feature>
<organism evidence="12 13">
    <name type="scientific">Acidisarcina polymorpha</name>
    <dbReference type="NCBI Taxonomy" id="2211140"/>
    <lineage>
        <taxon>Bacteria</taxon>
        <taxon>Pseudomonadati</taxon>
        <taxon>Acidobacteriota</taxon>
        <taxon>Terriglobia</taxon>
        <taxon>Terriglobales</taxon>
        <taxon>Acidobacteriaceae</taxon>
        <taxon>Acidisarcina</taxon>
    </lineage>
</organism>
<feature type="binding site" evidence="9">
    <location>
        <position position="125"/>
    </location>
    <ligand>
        <name>FMN</name>
        <dbReference type="ChEBI" id="CHEBI:58210"/>
    </ligand>
</feature>
<dbReference type="InterPro" id="IPR005720">
    <property type="entry name" value="Dihydroorotate_DH_cat"/>
</dbReference>
<dbReference type="RefSeq" id="WP_114206391.1">
    <property type="nucleotide sequence ID" value="NZ_CP030840.1"/>
</dbReference>
<dbReference type="KEGG" id="abas:ACPOL_1488"/>
<keyword evidence="8 9" id="KW-0560">Oxidoreductase</keyword>
<reference evidence="12 13" key="1">
    <citation type="journal article" date="2018" name="Front. Microbiol.">
        <title>Hydrolytic Capabilities as a Key to Environmental Success: Chitinolytic and Cellulolytic Acidobacteria From Acidic Sub-arctic Soils and Boreal Peatlands.</title>
        <authorList>
            <person name="Belova S.E."/>
            <person name="Ravin N.V."/>
            <person name="Pankratov T.A."/>
            <person name="Rakitin A.L."/>
            <person name="Ivanova A.A."/>
            <person name="Beletsky A.V."/>
            <person name="Mardanov A.V."/>
            <person name="Sinninghe Damste J.S."/>
            <person name="Dedysh S.N."/>
        </authorList>
    </citation>
    <scope>NUCLEOTIDE SEQUENCE [LARGE SCALE GENOMIC DNA]</scope>
    <source>
        <strain evidence="12 13">SBC82</strain>
    </source>
</reference>
<evidence type="ECO:0000256" key="3">
    <source>
        <dbReference type="ARBA" id="ARBA00008008"/>
    </source>
</evidence>
<dbReference type="SUPFAM" id="SSF51395">
    <property type="entry name" value="FMN-linked oxidoreductases"/>
    <property type="match status" value="1"/>
</dbReference>
<gene>
    <name evidence="9" type="primary">pyrD</name>
    <name evidence="12" type="ORF">ACPOL_1488</name>
</gene>
<dbReference type="PANTHER" id="PTHR48109">
    <property type="entry name" value="DIHYDROOROTATE DEHYDROGENASE (QUINONE), MITOCHONDRIAL-RELATED"/>
    <property type="match status" value="1"/>
</dbReference>
<dbReference type="HAMAP" id="MF_00224">
    <property type="entry name" value="DHO_dh_type1"/>
    <property type="match status" value="1"/>
</dbReference>
<dbReference type="Gene3D" id="3.20.20.70">
    <property type="entry name" value="Aldolase class I"/>
    <property type="match status" value="1"/>
</dbReference>
<proteinExistence type="inferred from homology"/>
<comment type="subcellular location">
    <subcellularLocation>
        <location evidence="1 9">Cytoplasm</location>
    </subcellularLocation>
</comment>
<keyword evidence="4 9" id="KW-0963">Cytoplasm</keyword>
<dbReference type="InterPro" id="IPR012135">
    <property type="entry name" value="Dihydroorotate_DH_1_2"/>
</dbReference>
<dbReference type="PROSITE" id="PS00912">
    <property type="entry name" value="DHODEHASE_2"/>
    <property type="match status" value="1"/>
</dbReference>
<evidence type="ECO:0000313" key="13">
    <source>
        <dbReference type="Proteomes" id="UP000253606"/>
    </source>
</evidence>
<feature type="domain" description="Dihydroorotate dehydrogenase catalytic" evidence="11">
    <location>
        <begin position="2"/>
        <end position="287"/>
    </location>
</feature>
<dbReference type="InterPro" id="IPR013785">
    <property type="entry name" value="Aldolase_TIM"/>
</dbReference>
<dbReference type="NCBIfam" id="NF005574">
    <property type="entry name" value="PRK07259.1"/>
    <property type="match status" value="1"/>
</dbReference>
<dbReference type="Proteomes" id="UP000253606">
    <property type="component" value="Chromosome"/>
</dbReference>
<dbReference type="Pfam" id="PF01180">
    <property type="entry name" value="DHO_dh"/>
    <property type="match status" value="1"/>
</dbReference>
<comment type="function">
    <text evidence="9">Catalyzes the conversion of dihydroorotate to orotate.</text>
</comment>
<feature type="binding site" evidence="9">
    <location>
        <position position="125"/>
    </location>
    <ligand>
        <name>substrate</name>
    </ligand>
</feature>
<dbReference type="InterPro" id="IPR050074">
    <property type="entry name" value="DHO_dehydrogenase"/>
</dbReference>
<dbReference type="InterPro" id="IPR033888">
    <property type="entry name" value="DHOD_1B"/>
</dbReference>
<evidence type="ECO:0000256" key="7">
    <source>
        <dbReference type="ARBA" id="ARBA00022975"/>
    </source>
</evidence>
<name>A0A2Z5FWE8_9BACT</name>
<dbReference type="PIRSF" id="PIRSF000164">
    <property type="entry name" value="DHO_oxidase"/>
    <property type="match status" value="1"/>
</dbReference>
<keyword evidence="5 9" id="KW-0285">Flavoprotein</keyword>
<dbReference type="InterPro" id="IPR049622">
    <property type="entry name" value="Dihydroorotate_DH_I"/>
</dbReference>
<dbReference type="PANTHER" id="PTHR48109:SF1">
    <property type="entry name" value="DIHYDROOROTATE DEHYDROGENASE (FUMARATE)"/>
    <property type="match status" value="1"/>
</dbReference>
<protein>
    <recommendedName>
        <fullName evidence="9">Dihydroorotate dehydrogenase</fullName>
        <shortName evidence="9">DHOD</shortName>
        <shortName evidence="9">DHODase</shortName>
        <shortName evidence="9">DHOdehase</shortName>
        <ecNumber evidence="9">1.3.-.-</ecNumber>
    </recommendedName>
</protein>
<feature type="binding site" evidence="9">
    <location>
        <position position="194"/>
    </location>
    <ligand>
        <name>FMN</name>
        <dbReference type="ChEBI" id="CHEBI:58210"/>
    </ligand>
</feature>
<feature type="binding site" evidence="9">
    <location>
        <begin position="66"/>
        <end position="70"/>
    </location>
    <ligand>
        <name>substrate</name>
    </ligand>
</feature>
<dbReference type="NCBIfam" id="TIGR01037">
    <property type="entry name" value="pyrD_sub1_fam"/>
    <property type="match status" value="1"/>
</dbReference>